<dbReference type="EMBL" id="FOIT01000004">
    <property type="protein sequence ID" value="SEW07300.1"/>
    <property type="molecule type" value="Genomic_DNA"/>
</dbReference>
<dbReference type="RefSeq" id="WP_091475328.1">
    <property type="nucleotide sequence ID" value="NZ_FOIT01000004.1"/>
</dbReference>
<dbReference type="AlphaFoldDB" id="A0A662Z403"/>
<accession>A0A662Z403</accession>
<sequence length="167" mass="18933">MVKFNIIKNDPLDGHKGVNAGSISLENVAPLYIDINTGETFIDLGGLHARADVETRVKWVTDKSIPEGEGAREFFLVWVMVERTKIGPVYQGVTSCYQMINKEKKRGYKLMHEHVNALDKSMKGIVDVSNMDTKSKGYLKKFLMNHNEEMWKNSKALQEALEDAEEV</sequence>
<reference evidence="1 2" key="1">
    <citation type="submission" date="2016-10" db="EMBL/GenBank/DDBJ databases">
        <authorList>
            <person name="Varghese N."/>
            <person name="Submissions S."/>
        </authorList>
    </citation>
    <scope>NUCLEOTIDE SEQUENCE [LARGE SCALE GENOMIC DNA]</scope>
    <source>
        <strain evidence="1 2">IBRC-M10081</strain>
    </source>
</reference>
<dbReference type="Proteomes" id="UP000243605">
    <property type="component" value="Unassembled WGS sequence"/>
</dbReference>
<dbReference type="OrthoDB" id="2374547at2"/>
<evidence type="ECO:0000313" key="2">
    <source>
        <dbReference type="Proteomes" id="UP000243605"/>
    </source>
</evidence>
<protein>
    <submittedName>
        <fullName evidence="1">YwhD family protein</fullName>
    </submittedName>
</protein>
<organism evidence="1 2">
    <name type="scientific">Aliicoccus persicus</name>
    <dbReference type="NCBI Taxonomy" id="930138"/>
    <lineage>
        <taxon>Bacteria</taxon>
        <taxon>Bacillati</taxon>
        <taxon>Bacillota</taxon>
        <taxon>Bacilli</taxon>
        <taxon>Bacillales</taxon>
        <taxon>Staphylococcaceae</taxon>
        <taxon>Aliicoccus</taxon>
    </lineage>
</organism>
<dbReference type="Pfam" id="PF08741">
    <property type="entry name" value="YwhD"/>
    <property type="match status" value="1"/>
</dbReference>
<keyword evidence="2" id="KW-1185">Reference proteome</keyword>
<evidence type="ECO:0000313" key="1">
    <source>
        <dbReference type="EMBL" id="SEW07300.1"/>
    </source>
</evidence>
<gene>
    <name evidence="1" type="ORF">SAMN05192557_1487</name>
</gene>
<proteinExistence type="predicted"/>
<name>A0A662Z403_9STAP</name>
<dbReference type="InterPro" id="IPR014852">
    <property type="entry name" value="YwhD"/>
</dbReference>